<dbReference type="AlphaFoldDB" id="A0A6B9FKT8"/>
<reference evidence="1 2" key="1">
    <citation type="journal article" date="2012" name="Genet. Mol. Biol.">
        <title>Analysis of 16S rRNA and mxaF genes revealing insights into Methylobacterium niche-specific plant association.</title>
        <authorList>
            <person name="Dourado M.N."/>
            <person name="Andreote F.D."/>
            <person name="Dini-Andreote F."/>
            <person name="Conti R."/>
            <person name="Araujo J.M."/>
            <person name="Araujo W.L."/>
        </authorList>
    </citation>
    <scope>NUCLEOTIDE SEQUENCE [LARGE SCALE GENOMIC DNA]</scope>
    <source>
        <strain evidence="1 2">SR1.6/6</strain>
    </source>
</reference>
<name>A0A6B9FKT8_9HYPH</name>
<gene>
    <name evidence="1" type="ORF">MMSR116_11020</name>
</gene>
<dbReference type="KEGG" id="mmes:MMSR116_11020"/>
<dbReference type="EMBL" id="CP043538">
    <property type="protein sequence ID" value="QGY02346.1"/>
    <property type="molecule type" value="Genomic_DNA"/>
</dbReference>
<dbReference type="Proteomes" id="UP000012488">
    <property type="component" value="Chromosome"/>
</dbReference>
<protein>
    <recommendedName>
        <fullName evidence="3">PilZ domain-containing protein</fullName>
    </recommendedName>
</protein>
<evidence type="ECO:0000313" key="1">
    <source>
        <dbReference type="EMBL" id="QGY02346.1"/>
    </source>
</evidence>
<evidence type="ECO:0000313" key="2">
    <source>
        <dbReference type="Proteomes" id="UP000012488"/>
    </source>
</evidence>
<dbReference type="RefSeq" id="WP_158168828.1">
    <property type="nucleotide sequence ID" value="NZ_CP043538.1"/>
</dbReference>
<evidence type="ECO:0008006" key="3">
    <source>
        <dbReference type="Google" id="ProtNLM"/>
    </source>
</evidence>
<dbReference type="OrthoDB" id="8003510at2"/>
<proteinExistence type="predicted"/>
<sequence length="83" mass="9404">MAEHRRFERHGSALETGRILFGEPQDFCDCLVSDLGRSIATIEIGPDTALPGTFRLISEGLRLDERCLVLWREDRKLGLKFAT</sequence>
<accession>A0A6B9FKT8</accession>
<reference evidence="1 2" key="2">
    <citation type="journal article" date="2013" name="Genome Announc.">
        <title>Draft Genome Sequence of Methylobacterium mesophilicum Strain SR1.6/6, Isolated from Citrus sinensis.</title>
        <authorList>
            <person name="Marinho Almeida D."/>
            <person name="Dini-Andreote F."/>
            <person name="Camargo Neves A.A."/>
            <person name="Juca Ramos R.T."/>
            <person name="Andreote F.D."/>
            <person name="Carneiro A.R."/>
            <person name="Oliveira de Souza Lima A."/>
            <person name="Caracciolo Gomes de Sa P.H."/>
            <person name="Ribeiro Barbosa M.S."/>
            <person name="Araujo W.L."/>
            <person name="Silva A."/>
        </authorList>
    </citation>
    <scope>NUCLEOTIDE SEQUENCE [LARGE SCALE GENOMIC DNA]</scope>
    <source>
        <strain evidence="1 2">SR1.6/6</strain>
    </source>
</reference>
<organism evidence="1 2">
    <name type="scientific">Methylobacterium mesophilicum SR1.6/6</name>
    <dbReference type="NCBI Taxonomy" id="908290"/>
    <lineage>
        <taxon>Bacteria</taxon>
        <taxon>Pseudomonadati</taxon>
        <taxon>Pseudomonadota</taxon>
        <taxon>Alphaproteobacteria</taxon>
        <taxon>Hyphomicrobiales</taxon>
        <taxon>Methylobacteriaceae</taxon>
        <taxon>Methylobacterium</taxon>
    </lineage>
</organism>